<evidence type="ECO:0000259" key="4">
    <source>
        <dbReference type="Pfam" id="PF13336"/>
    </source>
</evidence>
<dbReference type="Gene3D" id="3.40.1080.10">
    <property type="entry name" value="Glutaconate Coenzyme A-transferase"/>
    <property type="match status" value="1"/>
</dbReference>
<keyword evidence="6" id="KW-1185">Reference proteome</keyword>
<dbReference type="Pfam" id="PF13336">
    <property type="entry name" value="AcetylCoA_hyd_C"/>
    <property type="match status" value="1"/>
</dbReference>
<feature type="domain" description="Acetyl-CoA hydrolase/transferase C-terminal" evidence="4">
    <location>
        <begin position="267"/>
        <end position="418"/>
    </location>
</feature>
<dbReference type="GO" id="GO:0006083">
    <property type="term" value="P:acetate metabolic process"/>
    <property type="evidence" value="ECO:0007669"/>
    <property type="project" value="InterPro"/>
</dbReference>
<proteinExistence type="inferred from homology"/>
<dbReference type="OrthoDB" id="9801795at2"/>
<dbReference type="InterPro" id="IPR037171">
    <property type="entry name" value="NagB/RpiA_transferase-like"/>
</dbReference>
<reference evidence="5 6" key="1">
    <citation type="submission" date="2015-04" db="EMBL/GenBank/DDBJ databases">
        <title>Whole genome shotgun sequence of Flavihumibacter petaseus NBRC 106054.</title>
        <authorList>
            <person name="Miyazawa S."/>
            <person name="Hosoyama A."/>
            <person name="Hashimoto M."/>
            <person name="Noguchi M."/>
            <person name="Tsuchikane K."/>
            <person name="Ohji S."/>
            <person name="Yamazoe A."/>
            <person name="Ichikawa N."/>
            <person name="Kimura A."/>
            <person name="Fujita N."/>
        </authorList>
    </citation>
    <scope>NUCLEOTIDE SEQUENCE [LARGE SCALE GENOMIC DNA]</scope>
    <source>
        <strain evidence="5 6">NBRC 106054</strain>
    </source>
</reference>
<evidence type="ECO:0000256" key="2">
    <source>
        <dbReference type="ARBA" id="ARBA00022679"/>
    </source>
</evidence>
<accession>A0A0E9MV57</accession>
<gene>
    <name evidence="5" type="ORF">FPE01S_01_00210</name>
</gene>
<dbReference type="InterPro" id="IPR038460">
    <property type="entry name" value="AcetylCoA_hyd_C_sf"/>
</dbReference>
<dbReference type="InterPro" id="IPR026888">
    <property type="entry name" value="AcetylCoA_hyd_C"/>
</dbReference>
<sequence>MRLPFTSIEKAVELVQSGDRVFVHGSAATPLSLVNALLERAPDLKNIEIVSISTYGDIQWKRPGITGSFYLNSLFVSANVREWANSHYGSYVPIFLSEIPKLFRENMLPLQVAIVQVSPPDMHGYVSLGTSVDAALAAVQTAPIVIAQVNPRMPRVFGDGVIHVSRFTALVEESAELPEVDYGSKSDAVSQEIGKHVAGLIEDGATLQLGIGAIPDAVLKQLTHHRRLGIHTEMFSDGVIDLVERGVITNEHKVIKPGKIVTSFLLGTRRLYDFVDNNPFISSKDISWVNDTDIIRRNPKMIAINSAIEIDLTGQICADSIGTYQYSGIGGQMDFMRGAALSPGGKAIIALPSTTKKGISRIVPFLKEGAGVVTTRGHVHYVATEYGVVNLFGKNMEQRARLLISIAHPDHRDTLEKARIERFSR</sequence>
<evidence type="ECO:0000259" key="3">
    <source>
        <dbReference type="Pfam" id="PF02550"/>
    </source>
</evidence>
<dbReference type="Gene3D" id="3.30.750.70">
    <property type="entry name" value="4-hydroxybutyrate coenzyme like domains"/>
    <property type="match status" value="1"/>
</dbReference>
<evidence type="ECO:0000256" key="1">
    <source>
        <dbReference type="ARBA" id="ARBA00009632"/>
    </source>
</evidence>
<dbReference type="Pfam" id="PF02550">
    <property type="entry name" value="AcetylCoA_hydro"/>
    <property type="match status" value="1"/>
</dbReference>
<evidence type="ECO:0000313" key="5">
    <source>
        <dbReference type="EMBL" id="GAO41010.1"/>
    </source>
</evidence>
<dbReference type="Proteomes" id="UP000033121">
    <property type="component" value="Unassembled WGS sequence"/>
</dbReference>
<name>A0A0E9MV57_9BACT</name>
<dbReference type="InterPro" id="IPR046433">
    <property type="entry name" value="ActCoA_hydro"/>
</dbReference>
<dbReference type="SUPFAM" id="SSF100950">
    <property type="entry name" value="NagB/RpiA/CoA transferase-like"/>
    <property type="match status" value="2"/>
</dbReference>
<dbReference type="InterPro" id="IPR003702">
    <property type="entry name" value="ActCoA_hydro_N"/>
</dbReference>
<feature type="domain" description="Acetyl-CoA hydrolase/transferase N-terminal" evidence="3">
    <location>
        <begin position="8"/>
        <end position="172"/>
    </location>
</feature>
<dbReference type="STRING" id="1220578.FPE01S_01_00210"/>
<organism evidence="5 6">
    <name type="scientific">Flavihumibacter petaseus NBRC 106054</name>
    <dbReference type="NCBI Taxonomy" id="1220578"/>
    <lineage>
        <taxon>Bacteria</taxon>
        <taxon>Pseudomonadati</taxon>
        <taxon>Bacteroidota</taxon>
        <taxon>Chitinophagia</taxon>
        <taxon>Chitinophagales</taxon>
        <taxon>Chitinophagaceae</taxon>
        <taxon>Flavihumibacter</taxon>
    </lineage>
</organism>
<keyword evidence="2 5" id="KW-0808">Transferase</keyword>
<dbReference type="RefSeq" id="WP_046366949.1">
    <property type="nucleotide sequence ID" value="NZ_BBWV01000001.1"/>
</dbReference>
<protein>
    <submittedName>
        <fullName evidence="5">4-hydroxybutyrate CoA-transferase</fullName>
    </submittedName>
</protein>
<dbReference type="AlphaFoldDB" id="A0A0E9MV57"/>
<evidence type="ECO:0000313" key="6">
    <source>
        <dbReference type="Proteomes" id="UP000033121"/>
    </source>
</evidence>
<comment type="similarity">
    <text evidence="1">Belongs to the acetyl-CoA hydrolase/transferase family.</text>
</comment>
<comment type="caution">
    <text evidence="5">The sequence shown here is derived from an EMBL/GenBank/DDBJ whole genome shotgun (WGS) entry which is preliminary data.</text>
</comment>
<dbReference type="PANTHER" id="PTHR21432:SF20">
    <property type="entry name" value="ACETYL-COA HYDROLASE"/>
    <property type="match status" value="1"/>
</dbReference>
<dbReference type="Gene3D" id="3.40.1080.20">
    <property type="entry name" value="Acetyl-CoA hydrolase/transferase C-terminal domain"/>
    <property type="match status" value="1"/>
</dbReference>
<dbReference type="EMBL" id="BBWV01000001">
    <property type="protein sequence ID" value="GAO41010.1"/>
    <property type="molecule type" value="Genomic_DNA"/>
</dbReference>
<dbReference type="PANTHER" id="PTHR21432">
    <property type="entry name" value="ACETYL-COA HYDROLASE-RELATED"/>
    <property type="match status" value="1"/>
</dbReference>
<dbReference type="GO" id="GO:0008775">
    <property type="term" value="F:acetate CoA-transferase activity"/>
    <property type="evidence" value="ECO:0007669"/>
    <property type="project" value="InterPro"/>
</dbReference>